<reference evidence="1 2" key="1">
    <citation type="journal article" date="2015" name="Genome Biol. Evol.">
        <title>The genome of winter moth (Operophtera brumata) provides a genomic perspective on sexual dimorphism and phenology.</title>
        <authorList>
            <person name="Derks M.F."/>
            <person name="Smit S."/>
            <person name="Salis L."/>
            <person name="Schijlen E."/>
            <person name="Bossers A."/>
            <person name="Mateman C."/>
            <person name="Pijl A.S."/>
            <person name="de Ridder D."/>
            <person name="Groenen M.A."/>
            <person name="Visser M.E."/>
            <person name="Megens H.J."/>
        </authorList>
    </citation>
    <scope>NUCLEOTIDE SEQUENCE [LARGE SCALE GENOMIC DNA]</scope>
    <source>
        <strain evidence="1">WM2013NL</strain>
        <tissue evidence="1">Head and thorax</tissue>
    </source>
</reference>
<sequence length="191" mass="21607">MTHVLCSTGCGVRAGTPIVSHNAEGPFELIGIAAGSAPCVNQSMRRRLTTDPPFYIDVYPYNTWITNFITAYELPLASTKTPKFGWRGRTFMAGNYCFKSDAKLFRRSSVFYHERFDVSAGIECTIVCARLNLPNRFVLPSIEGIGRYNITIEFATLSFPTRFTFTLMLFGKNTTRANFEAWVDERSEGHW</sequence>
<dbReference type="EMBL" id="JTDY01004400">
    <property type="protein sequence ID" value="KOB68210.1"/>
    <property type="molecule type" value="Genomic_DNA"/>
</dbReference>
<dbReference type="AlphaFoldDB" id="A0A0L7KYJ4"/>
<name>A0A0L7KYJ4_OPEBR</name>
<protein>
    <submittedName>
        <fullName evidence="1">Uncharacterized protein</fullName>
    </submittedName>
</protein>
<accession>A0A0L7KYJ4</accession>
<dbReference type="Proteomes" id="UP000037510">
    <property type="component" value="Unassembled WGS sequence"/>
</dbReference>
<comment type="caution">
    <text evidence="1">The sequence shown here is derived from an EMBL/GenBank/DDBJ whole genome shotgun (WGS) entry which is preliminary data.</text>
</comment>
<organism evidence="1 2">
    <name type="scientific">Operophtera brumata</name>
    <name type="common">Winter moth</name>
    <name type="synonym">Phalaena brumata</name>
    <dbReference type="NCBI Taxonomy" id="104452"/>
    <lineage>
        <taxon>Eukaryota</taxon>
        <taxon>Metazoa</taxon>
        <taxon>Ecdysozoa</taxon>
        <taxon>Arthropoda</taxon>
        <taxon>Hexapoda</taxon>
        <taxon>Insecta</taxon>
        <taxon>Pterygota</taxon>
        <taxon>Neoptera</taxon>
        <taxon>Endopterygota</taxon>
        <taxon>Lepidoptera</taxon>
        <taxon>Glossata</taxon>
        <taxon>Ditrysia</taxon>
        <taxon>Geometroidea</taxon>
        <taxon>Geometridae</taxon>
        <taxon>Larentiinae</taxon>
        <taxon>Operophtera</taxon>
    </lineage>
</organism>
<gene>
    <name evidence="1" type="ORF">OBRU01_18653</name>
</gene>
<keyword evidence="2" id="KW-1185">Reference proteome</keyword>
<evidence type="ECO:0000313" key="2">
    <source>
        <dbReference type="Proteomes" id="UP000037510"/>
    </source>
</evidence>
<proteinExistence type="predicted"/>
<evidence type="ECO:0000313" key="1">
    <source>
        <dbReference type="EMBL" id="KOB68210.1"/>
    </source>
</evidence>